<reference evidence="1 2" key="1">
    <citation type="submission" date="2019-02" db="EMBL/GenBank/DDBJ databases">
        <title>Draft genome sequence of Amycolatopsis sp. 8-3EHSu isolated from roots of Suaeda maritima.</title>
        <authorList>
            <person name="Duangmal K."/>
            <person name="Chantavorakit T."/>
        </authorList>
    </citation>
    <scope>NUCLEOTIDE SEQUENCE [LARGE SCALE GENOMIC DNA]</scope>
    <source>
        <strain evidence="1 2">8-3EHSu</strain>
    </source>
</reference>
<dbReference type="InterPro" id="IPR036689">
    <property type="entry name" value="ESAT-6-like_sf"/>
</dbReference>
<protein>
    <submittedName>
        <fullName evidence="1">Uncharacterized protein</fullName>
    </submittedName>
</protein>
<dbReference type="Proteomes" id="UP000292003">
    <property type="component" value="Unassembled WGS sequence"/>
</dbReference>
<organism evidence="1 2">
    <name type="scientific">Amycolatopsis suaedae</name>
    <dbReference type="NCBI Taxonomy" id="2510978"/>
    <lineage>
        <taxon>Bacteria</taxon>
        <taxon>Bacillati</taxon>
        <taxon>Actinomycetota</taxon>
        <taxon>Actinomycetes</taxon>
        <taxon>Pseudonocardiales</taxon>
        <taxon>Pseudonocardiaceae</taxon>
        <taxon>Amycolatopsis</taxon>
    </lineage>
</organism>
<dbReference type="OrthoDB" id="3673075at2"/>
<name>A0A4Q7IZ02_9PSEU</name>
<keyword evidence="2" id="KW-1185">Reference proteome</keyword>
<accession>A0A4Q7IZ02</accession>
<gene>
    <name evidence="1" type="ORF">EWH70_30165</name>
</gene>
<dbReference type="AlphaFoldDB" id="A0A4Q7IZ02"/>
<dbReference type="SUPFAM" id="SSF140453">
    <property type="entry name" value="EsxAB dimer-like"/>
    <property type="match status" value="1"/>
</dbReference>
<evidence type="ECO:0000313" key="1">
    <source>
        <dbReference type="EMBL" id="RZQ60251.1"/>
    </source>
</evidence>
<dbReference type="RefSeq" id="WP_130478952.1">
    <property type="nucleotide sequence ID" value="NZ_SFCC01000018.1"/>
</dbReference>
<dbReference type="EMBL" id="SFCC01000018">
    <property type="protein sequence ID" value="RZQ60251.1"/>
    <property type="molecule type" value="Genomic_DNA"/>
</dbReference>
<sequence length="405" mass="43565">MGFSVEPEAVCALGNLVARAGDAADTYRVWFDRVAGDGSGQDTEHGEGFLAQIWPKLDEWQEMSQSLARSAVGLAGTAGTELCCAGCWYSAVDKRVAERLDGIHPEPDAAPVPPDDVPGPGEARKFRDALPVGYAGPDQHKLEDPSWWPVKAWKEAEELTGLGGSLGDVAALIKVLTGSDKDFIEMLGDALVGDWSVLQKQAVVYADAAEGFGKIAVNIKHGQYGIQEPWTGEAADRAKNWLAAYHSAVTQLAQYFDHASQVIQALAQTAYHLMQTIRHSVSAAIDIALLILAEGKTIALKSGEDLVEVIQHVLASLGRGGNIIEFLENRDLVQLVHLVLSFLDAFGIAQTAVSTLLGWGHQIAMGEASARAAGITIAAAEPPRWPEFYEHRDAECPAKRERARL</sequence>
<comment type="caution">
    <text evidence="1">The sequence shown here is derived from an EMBL/GenBank/DDBJ whole genome shotgun (WGS) entry which is preliminary data.</text>
</comment>
<proteinExistence type="predicted"/>
<evidence type="ECO:0000313" key="2">
    <source>
        <dbReference type="Proteomes" id="UP000292003"/>
    </source>
</evidence>